<dbReference type="Gene3D" id="3.40.50.1110">
    <property type="entry name" value="SGNH hydrolase"/>
    <property type="match status" value="1"/>
</dbReference>
<reference evidence="3 4" key="1">
    <citation type="journal article" date="2012" name="PLoS Pathog.">
        <title>Diverse lifestyles and strategies of plant pathogenesis encoded in the genomes of eighteen Dothideomycetes fungi.</title>
        <authorList>
            <person name="Ohm R.A."/>
            <person name="Feau N."/>
            <person name="Henrissat B."/>
            <person name="Schoch C.L."/>
            <person name="Horwitz B.A."/>
            <person name="Barry K.W."/>
            <person name="Condon B.J."/>
            <person name="Copeland A.C."/>
            <person name="Dhillon B."/>
            <person name="Glaser F."/>
            <person name="Hesse C.N."/>
            <person name="Kosti I."/>
            <person name="LaButti K."/>
            <person name="Lindquist E.A."/>
            <person name="Lucas S."/>
            <person name="Salamov A.A."/>
            <person name="Bradshaw R.E."/>
            <person name="Ciuffetti L."/>
            <person name="Hamelin R.C."/>
            <person name="Kema G.H.J."/>
            <person name="Lawrence C."/>
            <person name="Scott J.A."/>
            <person name="Spatafora J.W."/>
            <person name="Turgeon B.G."/>
            <person name="de Wit P.J.G.M."/>
            <person name="Zhong S."/>
            <person name="Goodwin S.B."/>
            <person name="Grigoriev I.V."/>
        </authorList>
    </citation>
    <scope>NUCLEOTIDE SEQUENCE [LARGE SCALE GENOMIC DNA]</scope>
    <source>
        <strain evidence="4">C5 / ATCC 48332 / race O</strain>
    </source>
</reference>
<dbReference type="CDD" id="cd01833">
    <property type="entry name" value="XynB_like"/>
    <property type="match status" value="1"/>
</dbReference>
<dbReference type="GO" id="GO:0004622">
    <property type="term" value="F:phosphatidylcholine lysophospholipase activity"/>
    <property type="evidence" value="ECO:0007669"/>
    <property type="project" value="TreeGrafter"/>
</dbReference>
<dbReference type="STRING" id="701091.M2TLL9"/>
<dbReference type="OMA" id="ITWGWIN"/>
<keyword evidence="1" id="KW-0732">Signal</keyword>
<dbReference type="PANTHER" id="PTHR30383:SF5">
    <property type="entry name" value="SGNH HYDROLASE-TYPE ESTERASE DOMAIN-CONTAINING PROTEIN"/>
    <property type="match status" value="1"/>
</dbReference>
<dbReference type="PANTHER" id="PTHR30383">
    <property type="entry name" value="THIOESTERASE 1/PROTEASE 1/LYSOPHOSPHOLIPASE L1"/>
    <property type="match status" value="1"/>
</dbReference>
<dbReference type="OrthoDB" id="3915838at2759"/>
<feature type="signal peptide" evidence="1">
    <location>
        <begin position="1"/>
        <end position="25"/>
    </location>
</feature>
<dbReference type="Proteomes" id="UP000016936">
    <property type="component" value="Unassembled WGS sequence"/>
</dbReference>
<dbReference type="HOGENOM" id="CLU_044083_3_1_1"/>
<dbReference type="InterPro" id="IPR036514">
    <property type="entry name" value="SGNH_hydro_sf"/>
</dbReference>
<reference evidence="4" key="2">
    <citation type="journal article" date="2013" name="PLoS Genet.">
        <title>Comparative genome structure, secondary metabolite, and effector coding capacity across Cochliobolus pathogens.</title>
        <authorList>
            <person name="Condon B.J."/>
            <person name="Leng Y."/>
            <person name="Wu D."/>
            <person name="Bushley K.E."/>
            <person name="Ohm R.A."/>
            <person name="Otillar R."/>
            <person name="Martin J."/>
            <person name="Schackwitz W."/>
            <person name="Grimwood J."/>
            <person name="MohdZainudin N."/>
            <person name="Xue C."/>
            <person name="Wang R."/>
            <person name="Manning V.A."/>
            <person name="Dhillon B."/>
            <person name="Tu Z.J."/>
            <person name="Steffenson B.J."/>
            <person name="Salamov A."/>
            <person name="Sun H."/>
            <person name="Lowry S."/>
            <person name="LaButti K."/>
            <person name="Han J."/>
            <person name="Copeland A."/>
            <person name="Lindquist E."/>
            <person name="Barry K."/>
            <person name="Schmutz J."/>
            <person name="Baker S.E."/>
            <person name="Ciuffetti L.M."/>
            <person name="Grigoriev I.V."/>
            <person name="Zhong S."/>
            <person name="Turgeon B.G."/>
        </authorList>
    </citation>
    <scope>NUCLEOTIDE SEQUENCE [LARGE SCALE GENOMIC DNA]</scope>
    <source>
        <strain evidence="4">C5 / ATCC 48332 / race O</strain>
    </source>
</reference>
<feature type="domain" description="SGNH hydrolase-type esterase" evidence="2">
    <location>
        <begin position="45"/>
        <end position="225"/>
    </location>
</feature>
<sequence length="244" mass="25694">MLSKIMKQLALPLAILSLFISFASALPTDAALEARQTKSLRILPLGDSITWGYINGGGSNGYRERLLNDLSSGGYTVDFVGTQKSGTMADKDNQGFPGYTINQIRGVAGGGLNFRPNVVLIHAGTNDLNRGNPSSEPDADAPRRLGLLIDDVLKAVPNAVVIVAKIIPSKRASLTNTIRTFNNALPAIVSARASKGSKVSLVDMGVLNPSSELSDDLHPNVAGYNRMGDIWNAGIRAVAGSIPA</sequence>
<dbReference type="SUPFAM" id="SSF52266">
    <property type="entry name" value="SGNH hydrolase"/>
    <property type="match status" value="1"/>
</dbReference>
<evidence type="ECO:0000256" key="1">
    <source>
        <dbReference type="SAM" id="SignalP"/>
    </source>
</evidence>
<proteinExistence type="predicted"/>
<dbReference type="InterPro" id="IPR013830">
    <property type="entry name" value="SGNH_hydro"/>
</dbReference>
<dbReference type="Pfam" id="PF13472">
    <property type="entry name" value="Lipase_GDSL_2"/>
    <property type="match status" value="1"/>
</dbReference>
<dbReference type="EMBL" id="KB445582">
    <property type="protein sequence ID" value="EMD87384.1"/>
    <property type="molecule type" value="Genomic_DNA"/>
</dbReference>
<evidence type="ECO:0000313" key="3">
    <source>
        <dbReference type="EMBL" id="EMD87384.1"/>
    </source>
</evidence>
<feature type="chain" id="PRO_5004026889" evidence="1">
    <location>
        <begin position="26"/>
        <end position="244"/>
    </location>
</feature>
<accession>M2TLL9</accession>
<dbReference type="InterPro" id="IPR051532">
    <property type="entry name" value="Ester_Hydrolysis_Enzymes"/>
</dbReference>
<name>M2TLL9_COCH5</name>
<evidence type="ECO:0000259" key="2">
    <source>
        <dbReference type="Pfam" id="PF13472"/>
    </source>
</evidence>
<organism evidence="3 4">
    <name type="scientific">Cochliobolus heterostrophus (strain C5 / ATCC 48332 / race O)</name>
    <name type="common">Southern corn leaf blight fungus</name>
    <name type="synonym">Bipolaris maydis</name>
    <dbReference type="NCBI Taxonomy" id="701091"/>
    <lineage>
        <taxon>Eukaryota</taxon>
        <taxon>Fungi</taxon>
        <taxon>Dikarya</taxon>
        <taxon>Ascomycota</taxon>
        <taxon>Pezizomycotina</taxon>
        <taxon>Dothideomycetes</taxon>
        <taxon>Pleosporomycetidae</taxon>
        <taxon>Pleosporales</taxon>
        <taxon>Pleosporineae</taxon>
        <taxon>Pleosporaceae</taxon>
        <taxon>Bipolaris</taxon>
    </lineage>
</organism>
<gene>
    <name evidence="3" type="ORF">COCHEDRAFT_1113465</name>
</gene>
<dbReference type="eggNOG" id="ENOG502SIJX">
    <property type="taxonomic scope" value="Eukaryota"/>
</dbReference>
<dbReference type="AlphaFoldDB" id="M2TLL9"/>
<protein>
    <submittedName>
        <fullName evidence="3">Carbohydrate esterase family 3 protein</fullName>
    </submittedName>
</protein>
<evidence type="ECO:0000313" key="4">
    <source>
        <dbReference type="Proteomes" id="UP000016936"/>
    </source>
</evidence>
<keyword evidence="4" id="KW-1185">Reference proteome</keyword>